<dbReference type="PANTHER" id="PTHR35006">
    <property type="entry name" value="GLYOXALASE FAMILY PROTEIN (AFU_ORTHOLOGUE AFUA_5G14830)"/>
    <property type="match status" value="1"/>
</dbReference>
<dbReference type="Gene3D" id="3.10.180.10">
    <property type="entry name" value="2,3-Dihydroxybiphenyl 1,2-Dioxygenase, domain 1"/>
    <property type="match status" value="1"/>
</dbReference>
<feature type="domain" description="VOC" evidence="2">
    <location>
        <begin position="1"/>
        <end position="124"/>
    </location>
</feature>
<dbReference type="InterPro" id="IPR037523">
    <property type="entry name" value="VOC_core"/>
</dbReference>
<dbReference type="Proteomes" id="UP000433652">
    <property type="component" value="Unassembled WGS sequence"/>
</dbReference>
<sequence length="127" mass="13270">MFTHVMVGTNDKEKARAFYDATFGVLGISGMSTPNGAFYGDPEAREGMFGVVTPRNGEPATCANGGTIGFPAKDRPTVDAWYAAGMANGGSDEGPPGERPWGDPPMYGAYLRDPDGNKLCAFCPPGA</sequence>
<dbReference type="Pfam" id="PF00903">
    <property type="entry name" value="Glyoxalase"/>
    <property type="match status" value="1"/>
</dbReference>
<evidence type="ECO:0000259" key="2">
    <source>
        <dbReference type="PROSITE" id="PS51819"/>
    </source>
</evidence>
<dbReference type="InterPro" id="IPR029068">
    <property type="entry name" value="Glyas_Bleomycin-R_OHBP_Dase"/>
</dbReference>
<keyword evidence="4" id="KW-1185">Reference proteome</keyword>
<dbReference type="EMBL" id="WTYM01000043">
    <property type="protein sequence ID" value="MXO60016.1"/>
    <property type="molecule type" value="Genomic_DNA"/>
</dbReference>
<evidence type="ECO:0000313" key="4">
    <source>
        <dbReference type="Proteomes" id="UP000433652"/>
    </source>
</evidence>
<dbReference type="PROSITE" id="PS51819">
    <property type="entry name" value="VOC"/>
    <property type="match status" value="1"/>
</dbReference>
<dbReference type="AlphaFoldDB" id="A0A6I4SYZ3"/>
<comment type="caution">
    <text evidence="3">The sequence shown here is derived from an EMBL/GenBank/DDBJ whole genome shotgun (WGS) entry which is preliminary data.</text>
</comment>
<dbReference type="OrthoDB" id="9807407at2"/>
<gene>
    <name evidence="3" type="ORF">GRI89_10745</name>
</gene>
<dbReference type="InterPro" id="IPR004360">
    <property type="entry name" value="Glyas_Fos-R_dOase_dom"/>
</dbReference>
<evidence type="ECO:0000256" key="1">
    <source>
        <dbReference type="SAM" id="MobiDB-lite"/>
    </source>
</evidence>
<dbReference type="CDD" id="cd07262">
    <property type="entry name" value="VOC_like"/>
    <property type="match status" value="1"/>
</dbReference>
<organism evidence="3 4">
    <name type="scientific">Croceibacterium salegens</name>
    <dbReference type="NCBI Taxonomy" id="1737568"/>
    <lineage>
        <taxon>Bacteria</taxon>
        <taxon>Pseudomonadati</taxon>
        <taxon>Pseudomonadota</taxon>
        <taxon>Alphaproteobacteria</taxon>
        <taxon>Sphingomonadales</taxon>
        <taxon>Erythrobacteraceae</taxon>
        <taxon>Croceibacterium</taxon>
    </lineage>
</organism>
<accession>A0A6I4SYZ3</accession>
<dbReference type="PANTHER" id="PTHR35006:SF1">
    <property type="entry name" value="BLL2941 PROTEIN"/>
    <property type="match status" value="1"/>
</dbReference>
<dbReference type="RefSeq" id="WP_159795132.1">
    <property type="nucleotide sequence ID" value="NZ_WTYM01000043.1"/>
</dbReference>
<name>A0A6I4SYZ3_9SPHN</name>
<proteinExistence type="predicted"/>
<dbReference type="SUPFAM" id="SSF54593">
    <property type="entry name" value="Glyoxalase/Bleomycin resistance protein/Dihydroxybiphenyl dioxygenase"/>
    <property type="match status" value="1"/>
</dbReference>
<feature type="region of interest" description="Disordered" evidence="1">
    <location>
        <begin position="86"/>
        <end position="108"/>
    </location>
</feature>
<protein>
    <submittedName>
        <fullName evidence="3">VOC family protein</fullName>
    </submittedName>
</protein>
<reference evidence="3 4" key="1">
    <citation type="submission" date="2019-12" db="EMBL/GenBank/DDBJ databases">
        <title>Genomic-based taxomic classification of the family Erythrobacteraceae.</title>
        <authorList>
            <person name="Xu L."/>
        </authorList>
    </citation>
    <scope>NUCLEOTIDE SEQUENCE [LARGE SCALE GENOMIC DNA]</scope>
    <source>
        <strain evidence="3 4">MCCC 1K01500</strain>
    </source>
</reference>
<evidence type="ECO:0000313" key="3">
    <source>
        <dbReference type="EMBL" id="MXO60016.1"/>
    </source>
</evidence>